<evidence type="ECO:0000256" key="1">
    <source>
        <dbReference type="ARBA" id="ARBA00009477"/>
    </source>
</evidence>
<dbReference type="PANTHER" id="PTHR30469:SF13">
    <property type="entry name" value="HAE1 FAMILY EFFLUX PUMP MFP COMPONENT"/>
    <property type="match status" value="1"/>
</dbReference>
<feature type="domain" description="YknX-like C-terminal permuted SH3-like" evidence="3">
    <location>
        <begin position="280"/>
        <end position="346"/>
    </location>
</feature>
<evidence type="ECO:0000313" key="4">
    <source>
        <dbReference type="EMBL" id="MCE2596415.1"/>
    </source>
</evidence>
<dbReference type="InterPro" id="IPR058637">
    <property type="entry name" value="YknX-like_C"/>
</dbReference>
<dbReference type="InterPro" id="IPR006143">
    <property type="entry name" value="RND_pump_MFP"/>
</dbReference>
<reference evidence="4 5" key="1">
    <citation type="journal article" date="2022" name="Environ. Microbiol. Rep.">
        <title>Eco-phylogenetic analyses reveal divergent evolution of vitamin B12 metabolism in the marine bacterial family 'Psychromonadaceae'.</title>
        <authorList>
            <person name="Jin X."/>
            <person name="Yang Y."/>
            <person name="Cao H."/>
            <person name="Gao B."/>
            <person name="Zhao Z."/>
        </authorList>
    </citation>
    <scope>NUCLEOTIDE SEQUENCE [LARGE SCALE GENOMIC DNA]</scope>
    <source>
        <strain evidence="4 5">MKS20</strain>
    </source>
</reference>
<dbReference type="NCBIfam" id="TIGR01730">
    <property type="entry name" value="RND_mfp"/>
    <property type="match status" value="1"/>
</dbReference>
<dbReference type="Gene3D" id="1.10.287.470">
    <property type="entry name" value="Helix hairpin bin"/>
    <property type="match status" value="1"/>
</dbReference>
<dbReference type="Pfam" id="PF25989">
    <property type="entry name" value="YknX_C"/>
    <property type="match status" value="1"/>
</dbReference>
<dbReference type="Proteomes" id="UP001201273">
    <property type="component" value="Unassembled WGS sequence"/>
</dbReference>
<comment type="caution">
    <text evidence="4">The sequence shown here is derived from an EMBL/GenBank/DDBJ whole genome shotgun (WGS) entry which is preliminary data.</text>
</comment>
<dbReference type="InterPro" id="IPR058792">
    <property type="entry name" value="Beta-barrel_RND_2"/>
</dbReference>
<dbReference type="Gene3D" id="2.40.30.170">
    <property type="match status" value="1"/>
</dbReference>
<name>A0ABS8WDS1_9GAMM</name>
<gene>
    <name evidence="4" type="ORF">K6Y31_16590</name>
</gene>
<protein>
    <submittedName>
        <fullName evidence="4">Efflux RND transporter periplasmic adaptor subunit</fullName>
    </submittedName>
</protein>
<evidence type="ECO:0000313" key="5">
    <source>
        <dbReference type="Proteomes" id="UP001201273"/>
    </source>
</evidence>
<dbReference type="Gene3D" id="2.40.50.100">
    <property type="match status" value="1"/>
</dbReference>
<proteinExistence type="inferred from homology"/>
<organism evidence="4 5">
    <name type="scientific">Motilimonas cestriensis</name>
    <dbReference type="NCBI Taxonomy" id="2742685"/>
    <lineage>
        <taxon>Bacteria</taxon>
        <taxon>Pseudomonadati</taxon>
        <taxon>Pseudomonadota</taxon>
        <taxon>Gammaproteobacteria</taxon>
        <taxon>Alteromonadales</taxon>
        <taxon>Alteromonadales genera incertae sedis</taxon>
        <taxon>Motilimonas</taxon>
    </lineage>
</organism>
<accession>A0ABS8WDS1</accession>
<comment type="similarity">
    <text evidence="1">Belongs to the membrane fusion protein (MFP) (TC 8.A.1) family.</text>
</comment>
<dbReference type="RefSeq" id="WP_233054058.1">
    <property type="nucleotide sequence ID" value="NZ_JAIMJA010000019.1"/>
</dbReference>
<keyword evidence="5" id="KW-1185">Reference proteome</keyword>
<dbReference type="EMBL" id="JAIMJA010000019">
    <property type="protein sequence ID" value="MCE2596415.1"/>
    <property type="molecule type" value="Genomic_DNA"/>
</dbReference>
<dbReference type="Gene3D" id="2.40.420.20">
    <property type="match status" value="1"/>
</dbReference>
<dbReference type="Pfam" id="PF25954">
    <property type="entry name" value="Beta-barrel_RND_2"/>
    <property type="match status" value="1"/>
</dbReference>
<feature type="domain" description="CusB-like beta-barrel" evidence="2">
    <location>
        <begin position="201"/>
        <end position="272"/>
    </location>
</feature>
<dbReference type="SUPFAM" id="SSF111369">
    <property type="entry name" value="HlyD-like secretion proteins"/>
    <property type="match status" value="1"/>
</dbReference>
<dbReference type="PANTHER" id="PTHR30469">
    <property type="entry name" value="MULTIDRUG RESISTANCE PROTEIN MDTA"/>
    <property type="match status" value="1"/>
</dbReference>
<sequence length="356" mass="38575">MTKTKWSMLLLAGGLATALYYGWIGASEAVKPSAKAVRKVEVVTDEVQAYGVAQHLNLVGSLAAQQSVDLAFQIFAPVAKILVNANAEVVPNQVLVQLDDSKARAAFVEAQSVLTEEQRKLKEFQRIVSRGAITQTELDAQRASVDVASARLAAAQAALDDHQLRAPFAGTLGLIDVNLGDMKAVGEAVMNLDNLNVMQLDLSVPERYLSQISRGMSITAKARAWPDHDFVGQVVAIDSRVNQNTLNVRVRVNFENPDQRLKPGMFMSATMTFPEQTAPVVPVQALEYSGTKRFVYVLQADGTVARTEVVLGARVKNEVLIESGLAVGDRIVVQGLVNMRDGIKVQDLQTPVQEPS</sequence>
<evidence type="ECO:0000259" key="2">
    <source>
        <dbReference type="Pfam" id="PF25954"/>
    </source>
</evidence>
<evidence type="ECO:0000259" key="3">
    <source>
        <dbReference type="Pfam" id="PF25989"/>
    </source>
</evidence>